<evidence type="ECO:0000313" key="7">
    <source>
        <dbReference type="Proteomes" id="UP000000378"/>
    </source>
</evidence>
<sequence length="453" mass="49535">MHGNREMVGEMTGKHPVNKNRRVLVTNVKILPMTGPHDFIPEGFLVIEGQHIREVGSGKPSLVRENGQIIDGKGKLVMPGFVNAHTHAAMTLMRGYADDLPLMEWLQNKIEPFECNLTGQDVYWGTMLGIAEMIKSGTTTFADMYIFMDDVARAVEETGIRAVLCRGMNGVGPNAEKALRESRDLASKWQGKADGRLKIMLGPHAPYTCPPPYLRRVMDLASELGLDMHTHLSETMAEVETIKKEYGKTPVAMFAEAGLFDHRVVAAHCVHLTDEDIETLAKNKVGVVHNPQSNMKLGSGIARVTELMAAGVTVALGTDGAASNNNLDMFEEARTAALLQKARKMDPRVITAYQALEMATVNGARVLGLDQEIGCIKPGMKADIILIDVDQPHFHPPHNLVAHLAYSAQASDVDTVIIDGKVVMQNRQLLSLNERTVIEEAGRVALRLVEGGL</sequence>
<evidence type="ECO:0000313" key="6">
    <source>
        <dbReference type="EMBL" id="ADI02052.1"/>
    </source>
</evidence>
<dbReference type="InterPro" id="IPR011059">
    <property type="entry name" value="Metal-dep_hydrolase_composite"/>
</dbReference>
<dbReference type="Gene3D" id="3.20.20.140">
    <property type="entry name" value="Metal-dependent hydrolases"/>
    <property type="match status" value="1"/>
</dbReference>
<dbReference type="HOGENOM" id="CLU_012358_2_1_9"/>
<feature type="binding site" evidence="4">
    <location>
        <position position="231"/>
    </location>
    <ligand>
        <name>Zn(2+)</name>
        <dbReference type="ChEBI" id="CHEBI:29105"/>
    </ligand>
</feature>
<dbReference type="Pfam" id="PF01979">
    <property type="entry name" value="Amidohydro_1"/>
    <property type="match status" value="1"/>
</dbReference>
<keyword evidence="1 4" id="KW-0479">Metal-binding</keyword>
<feature type="binding site" evidence="4">
    <location>
        <position position="204"/>
    </location>
    <ligand>
        <name>substrate</name>
    </ligand>
</feature>
<evidence type="ECO:0000259" key="5">
    <source>
        <dbReference type="Pfam" id="PF01979"/>
    </source>
</evidence>
<comment type="catalytic activity">
    <reaction evidence="4">
        <text>S-methyl-5'-thioadenosine + H2O + H(+) = S-methyl-5'-thioinosine + NH4(+)</text>
        <dbReference type="Rhea" id="RHEA:25025"/>
        <dbReference type="ChEBI" id="CHEBI:15377"/>
        <dbReference type="ChEBI" id="CHEBI:15378"/>
        <dbReference type="ChEBI" id="CHEBI:17509"/>
        <dbReference type="ChEBI" id="CHEBI:28938"/>
        <dbReference type="ChEBI" id="CHEBI:48595"/>
        <dbReference type="EC" id="3.5.4.31"/>
    </reaction>
</comment>
<evidence type="ECO:0000256" key="4">
    <source>
        <dbReference type="HAMAP-Rule" id="MF_01281"/>
    </source>
</evidence>
<name>D7CMW7_SYNLT</name>
<comment type="catalytic activity">
    <reaction evidence="4">
        <text>S-adenosyl-L-homocysteine + H2O + H(+) = S-inosyl-L-homocysteine + NH4(+)</text>
        <dbReference type="Rhea" id="RHEA:20716"/>
        <dbReference type="ChEBI" id="CHEBI:15377"/>
        <dbReference type="ChEBI" id="CHEBI:15378"/>
        <dbReference type="ChEBI" id="CHEBI:28938"/>
        <dbReference type="ChEBI" id="CHEBI:57856"/>
        <dbReference type="ChEBI" id="CHEBI:57985"/>
        <dbReference type="EC" id="3.5.4.28"/>
    </reaction>
</comment>
<feature type="binding site" evidence="4">
    <location>
        <position position="87"/>
    </location>
    <ligand>
        <name>Zn(2+)</name>
        <dbReference type="ChEBI" id="CHEBI:29105"/>
    </ligand>
</feature>
<dbReference type="GO" id="GO:0046872">
    <property type="term" value="F:metal ion binding"/>
    <property type="evidence" value="ECO:0007669"/>
    <property type="project" value="UniProtKB-KW"/>
</dbReference>
<accession>D7CMW7</accession>
<dbReference type="InterPro" id="IPR006680">
    <property type="entry name" value="Amidohydro-rel"/>
</dbReference>
<dbReference type="InterPro" id="IPR032466">
    <property type="entry name" value="Metal_Hydrolase"/>
</dbReference>
<dbReference type="EC" id="3.5.4.31" evidence="4"/>
<dbReference type="SUPFAM" id="SSF51556">
    <property type="entry name" value="Metallo-dependent hydrolases"/>
    <property type="match status" value="1"/>
</dbReference>
<evidence type="ECO:0000256" key="1">
    <source>
        <dbReference type="ARBA" id="ARBA00022723"/>
    </source>
</evidence>
<dbReference type="AlphaFoldDB" id="D7CMW7"/>
<dbReference type="Gene3D" id="2.30.40.10">
    <property type="entry name" value="Urease, subunit C, domain 1"/>
    <property type="match status" value="1"/>
</dbReference>
<comment type="cofactor">
    <cofactor evidence="4">
        <name>Zn(2+)</name>
        <dbReference type="ChEBI" id="CHEBI:29105"/>
    </cofactor>
    <text evidence="4">Binds 1 zinc ion per subunit.</text>
</comment>
<dbReference type="InterPro" id="IPR050287">
    <property type="entry name" value="MTA/SAH_deaminase"/>
</dbReference>
<dbReference type="STRING" id="643648.Slip_1281"/>
<reference evidence="6 7" key="2">
    <citation type="journal article" date="2010" name="Stand. Genomic Sci.">
        <title>Complete genome sequence of Syntrophothermus lipocalidus type strain (TGB-C1).</title>
        <authorList>
            <person name="Djao O.D."/>
            <person name="Zhang X."/>
            <person name="Lucas S."/>
            <person name="Lapidus A."/>
            <person name="Del Rio T.G."/>
            <person name="Nolan M."/>
            <person name="Tice H."/>
            <person name="Cheng J.F."/>
            <person name="Han C."/>
            <person name="Tapia R."/>
            <person name="Goodwin L."/>
            <person name="Pitluck S."/>
            <person name="Liolios K."/>
            <person name="Ivanova N."/>
            <person name="Mavromatis K."/>
            <person name="Mikhailova N."/>
            <person name="Ovchinnikova G."/>
            <person name="Pati A."/>
            <person name="Brambilla E."/>
            <person name="Chen A."/>
            <person name="Palaniappan K."/>
            <person name="Land M."/>
            <person name="Hauser L."/>
            <person name="Chang Y.J."/>
            <person name="Jeffries C.D."/>
            <person name="Rohde M."/>
            <person name="Sikorski J."/>
            <person name="Spring S."/>
            <person name="Goker M."/>
            <person name="Detter J.C."/>
            <person name="Woyke T."/>
            <person name="Bristow J."/>
            <person name="Eisen J.A."/>
            <person name="Markowitz V."/>
            <person name="Hugenholtz P."/>
            <person name="Kyrpides N.C."/>
            <person name="Klenk H.P."/>
        </authorList>
    </citation>
    <scope>NUCLEOTIDE SEQUENCE [LARGE SCALE GENOMIC DNA]</scope>
    <source>
        <strain evidence="7">DSM 12680 / TGB-C1</strain>
    </source>
</reference>
<reference evidence="7" key="1">
    <citation type="journal article" date="2010" name="Stand. Genomic Sci.">
        <title>Complete genome sequence of Syntrophothermus lipocalidus type strain (TGB-C1T).</title>
        <authorList>
            <consortium name="US DOE Joint Genome Institute (JGI-PGF)"/>
            <person name="Djao O."/>
            <person name="Zhang X."/>
            <person name="Lucas S."/>
            <person name="Lapidus A."/>
            <person name="Glavina Del Rio T."/>
            <person name="Nolan M."/>
            <person name="Tice H."/>
            <person name="Cheng J."/>
            <person name="Han C."/>
            <person name="Tapia R."/>
            <person name="Goodwin L."/>
            <person name="Pitluck S."/>
            <person name="Liolios K."/>
            <person name="Ivanova N."/>
            <person name="Mavromatis K."/>
            <person name="Mikhailova N."/>
            <person name="Ovchinnikova G."/>
            <person name="Pati A."/>
            <person name="Brambilla E."/>
            <person name="Chen A."/>
            <person name="Palaniappan K."/>
            <person name="Land M."/>
            <person name="Hauser L."/>
            <person name="Chang Y."/>
            <person name="Jeffries C."/>
            <person name="Rohde M."/>
            <person name="Sikorski J."/>
            <person name="Spring S."/>
            <person name="Goker M."/>
            <person name="Detter J."/>
            <person name="Woyke T."/>
            <person name="Bristow J."/>
            <person name="Eisen J."/>
            <person name="Markowitz V."/>
            <person name="Hugenholtz P."/>
            <person name="Kyrpides N."/>
            <person name="Klenk H."/>
        </authorList>
    </citation>
    <scope>NUCLEOTIDE SEQUENCE [LARGE SCALE GENOMIC DNA]</scope>
    <source>
        <strain evidence="7">DSM 12680 / TGB-C1</strain>
    </source>
</reference>
<gene>
    <name evidence="4" type="primary">mtaD</name>
    <name evidence="6" type="ordered locus">Slip_1281</name>
</gene>
<dbReference type="KEGG" id="slp:Slip_1281"/>
<feature type="binding site" evidence="4">
    <location>
        <position position="166"/>
    </location>
    <ligand>
        <name>substrate</name>
    </ligand>
</feature>
<dbReference type="FunFam" id="3.20.20.140:FF:000014">
    <property type="entry name" value="5-methylthioadenosine/S-adenosylhomocysteine deaminase"/>
    <property type="match status" value="1"/>
</dbReference>
<dbReference type="GO" id="GO:0050270">
    <property type="term" value="F:S-adenosylhomocysteine deaminase activity"/>
    <property type="evidence" value="ECO:0007669"/>
    <property type="project" value="UniProtKB-UniRule"/>
</dbReference>
<dbReference type="Proteomes" id="UP000000378">
    <property type="component" value="Chromosome"/>
</dbReference>
<dbReference type="RefSeq" id="WP_013175454.1">
    <property type="nucleotide sequence ID" value="NC_014220.1"/>
</dbReference>
<comment type="function">
    <text evidence="4">Catalyzes the deamination of 5-methylthioadenosine and S-adenosyl-L-homocysteine into 5-methylthioinosine and S-inosyl-L-homocysteine, respectively. Is also able to deaminate adenosine.</text>
</comment>
<dbReference type="GO" id="GO:0090614">
    <property type="term" value="F:5'-methylthioadenosine deaminase activity"/>
    <property type="evidence" value="ECO:0007669"/>
    <property type="project" value="UniProtKB-UniRule"/>
</dbReference>
<dbReference type="eggNOG" id="COG0402">
    <property type="taxonomic scope" value="Bacteria"/>
</dbReference>
<evidence type="ECO:0000256" key="3">
    <source>
        <dbReference type="ARBA" id="ARBA00022833"/>
    </source>
</evidence>
<keyword evidence="2 4" id="KW-0378">Hydrolase</keyword>
<feature type="domain" description="Amidohydrolase-related" evidence="5">
    <location>
        <begin position="76"/>
        <end position="423"/>
    </location>
</feature>
<protein>
    <recommendedName>
        <fullName evidence="4">5-methylthioadenosine/S-adenosylhomocysteine deaminase</fullName>
        <shortName evidence="4">MTA/SAH deaminase</shortName>
        <ecNumber evidence="4">3.5.4.28</ecNumber>
        <ecNumber evidence="4">3.5.4.31</ecNumber>
    </recommendedName>
</protein>
<dbReference type="CDD" id="cd01298">
    <property type="entry name" value="ATZ_TRZ_like"/>
    <property type="match status" value="1"/>
</dbReference>
<comment type="caution">
    <text evidence="4">Lacks conserved residue(s) required for the propagation of feature annotation.</text>
</comment>
<proteinExistence type="inferred from homology"/>
<keyword evidence="7" id="KW-1185">Reference proteome</keyword>
<dbReference type="PANTHER" id="PTHR43794:SF11">
    <property type="entry name" value="AMIDOHYDROLASE-RELATED DOMAIN-CONTAINING PROTEIN"/>
    <property type="match status" value="1"/>
</dbReference>
<dbReference type="EC" id="3.5.4.28" evidence="4"/>
<dbReference type="HAMAP" id="MF_01281">
    <property type="entry name" value="MTA_SAH_deamin"/>
    <property type="match status" value="1"/>
</dbReference>
<organism evidence="6 7">
    <name type="scientific">Syntrophothermus lipocalidus (strain DSM 12680 / TGB-C1)</name>
    <dbReference type="NCBI Taxonomy" id="643648"/>
    <lineage>
        <taxon>Bacteria</taxon>
        <taxon>Bacillati</taxon>
        <taxon>Bacillota</taxon>
        <taxon>Clostridia</taxon>
        <taxon>Eubacteriales</taxon>
        <taxon>Syntrophomonadaceae</taxon>
        <taxon>Syntrophothermus</taxon>
    </lineage>
</organism>
<feature type="binding site" evidence="4">
    <location>
        <position position="114"/>
    </location>
    <ligand>
        <name>substrate</name>
    </ligand>
</feature>
<dbReference type="PANTHER" id="PTHR43794">
    <property type="entry name" value="AMINOHYDROLASE SSNA-RELATED"/>
    <property type="match status" value="1"/>
</dbReference>
<feature type="binding site" evidence="4">
    <location>
        <position position="85"/>
    </location>
    <ligand>
        <name>Zn(2+)</name>
        <dbReference type="ChEBI" id="CHEBI:29105"/>
    </ligand>
</feature>
<keyword evidence="3 4" id="KW-0862">Zinc</keyword>
<dbReference type="SUPFAM" id="SSF51338">
    <property type="entry name" value="Composite domain of metallo-dependent hydrolases"/>
    <property type="match status" value="1"/>
</dbReference>
<dbReference type="InterPro" id="IPR023512">
    <property type="entry name" value="Deaminase_MtaD/DadD"/>
</dbReference>
<evidence type="ECO:0000256" key="2">
    <source>
        <dbReference type="ARBA" id="ARBA00022801"/>
    </source>
</evidence>
<feature type="binding site" evidence="4">
    <location>
        <position position="319"/>
    </location>
    <ligand>
        <name>Zn(2+)</name>
        <dbReference type="ChEBI" id="CHEBI:29105"/>
    </ligand>
</feature>
<dbReference type="EMBL" id="CP002048">
    <property type="protein sequence ID" value="ADI02052.1"/>
    <property type="molecule type" value="Genomic_DNA"/>
</dbReference>
<comment type="similarity">
    <text evidence="4">Belongs to the metallo-dependent hydrolases superfamily. MTA/SAH deaminase family.</text>
</comment>
<feature type="binding site" evidence="4">
    <location>
        <position position="234"/>
    </location>
    <ligand>
        <name>substrate</name>
    </ligand>
</feature>
<feature type="binding site" evidence="4">
    <location>
        <position position="319"/>
    </location>
    <ligand>
        <name>substrate</name>
    </ligand>
</feature>